<dbReference type="PANTHER" id="PTHR43742">
    <property type="entry name" value="TRIMETHYLAMINE-N-OXIDE REDUCTASE"/>
    <property type="match status" value="1"/>
</dbReference>
<evidence type="ECO:0000256" key="2">
    <source>
        <dbReference type="ARBA" id="ARBA00022723"/>
    </source>
</evidence>
<organism evidence="6 7">
    <name type="scientific">Desulfomonile tiedjei (strain ATCC 49306 / DSM 6799 / DCB-1)</name>
    <dbReference type="NCBI Taxonomy" id="706587"/>
    <lineage>
        <taxon>Bacteria</taxon>
        <taxon>Pseudomonadati</taxon>
        <taxon>Thermodesulfobacteriota</taxon>
        <taxon>Desulfomonilia</taxon>
        <taxon>Desulfomonilales</taxon>
        <taxon>Desulfomonilaceae</taxon>
        <taxon>Desulfomonile</taxon>
    </lineage>
</organism>
<accession>I4C8J6</accession>
<dbReference type="Gene3D" id="2.40.40.20">
    <property type="match status" value="1"/>
</dbReference>
<evidence type="ECO:0000256" key="4">
    <source>
        <dbReference type="ARBA" id="ARBA00023014"/>
    </source>
</evidence>
<protein>
    <submittedName>
        <fullName evidence="6">Anaerobic dehydrogenase, typically selenocysteine-containing</fullName>
    </submittedName>
</protein>
<name>I4C8J6_DESTA</name>
<dbReference type="AlphaFoldDB" id="I4C8J6"/>
<proteinExistence type="inferred from homology"/>
<dbReference type="STRING" id="706587.Desti_3227"/>
<evidence type="ECO:0000313" key="7">
    <source>
        <dbReference type="Proteomes" id="UP000006055"/>
    </source>
</evidence>
<feature type="domain" description="4Fe-4S Mo/W bis-MGD-type" evidence="5">
    <location>
        <begin position="13"/>
        <end position="69"/>
    </location>
</feature>
<dbReference type="Pfam" id="PF04879">
    <property type="entry name" value="Molybdop_Fe4S4"/>
    <property type="match status" value="1"/>
</dbReference>
<dbReference type="Gene3D" id="2.20.25.90">
    <property type="entry name" value="ADC-like domains"/>
    <property type="match status" value="1"/>
</dbReference>
<dbReference type="Gene3D" id="3.40.228.10">
    <property type="entry name" value="Dimethylsulfoxide Reductase, domain 2"/>
    <property type="match status" value="1"/>
</dbReference>
<dbReference type="RefSeq" id="WP_014811024.1">
    <property type="nucleotide sequence ID" value="NC_018025.1"/>
</dbReference>
<dbReference type="GO" id="GO:0046872">
    <property type="term" value="F:metal ion binding"/>
    <property type="evidence" value="ECO:0007669"/>
    <property type="project" value="UniProtKB-KW"/>
</dbReference>
<keyword evidence="3" id="KW-0408">Iron</keyword>
<dbReference type="OrthoDB" id="9757870at2"/>
<dbReference type="InterPro" id="IPR009010">
    <property type="entry name" value="Asp_de-COase-like_dom_sf"/>
</dbReference>
<dbReference type="SMART" id="SM00926">
    <property type="entry name" value="Molybdop_Fe4S4"/>
    <property type="match status" value="1"/>
</dbReference>
<evidence type="ECO:0000256" key="1">
    <source>
        <dbReference type="ARBA" id="ARBA00010312"/>
    </source>
</evidence>
<dbReference type="GO" id="GO:0016491">
    <property type="term" value="F:oxidoreductase activity"/>
    <property type="evidence" value="ECO:0007669"/>
    <property type="project" value="InterPro"/>
</dbReference>
<dbReference type="CDD" id="cd02775">
    <property type="entry name" value="MopB_CT"/>
    <property type="match status" value="1"/>
</dbReference>
<dbReference type="SUPFAM" id="SSF50692">
    <property type="entry name" value="ADC-like"/>
    <property type="match status" value="1"/>
</dbReference>
<dbReference type="PANTHER" id="PTHR43742:SF2">
    <property type="entry name" value="ASSIMILATORY NITRATE REDUCTASE CATALYTIC SUBUNIT"/>
    <property type="match status" value="1"/>
</dbReference>
<dbReference type="SUPFAM" id="SSF53706">
    <property type="entry name" value="Formate dehydrogenase/DMSO reductase, domains 1-3"/>
    <property type="match status" value="1"/>
</dbReference>
<dbReference type="HOGENOM" id="CLU_000422_13_3_7"/>
<keyword evidence="7" id="KW-1185">Reference proteome</keyword>
<dbReference type="KEGG" id="dti:Desti_3227"/>
<evidence type="ECO:0000313" key="6">
    <source>
        <dbReference type="EMBL" id="AFM25887.1"/>
    </source>
</evidence>
<keyword evidence="2" id="KW-0479">Metal-binding</keyword>
<dbReference type="Gene3D" id="3.30.2070.10">
    <property type="entry name" value="Formate dehydrogenase/DMSO reductase"/>
    <property type="match status" value="1"/>
</dbReference>
<dbReference type="Gene3D" id="3.40.50.740">
    <property type="match status" value="1"/>
</dbReference>
<dbReference type="EMBL" id="CP003360">
    <property type="protein sequence ID" value="AFM25887.1"/>
    <property type="molecule type" value="Genomic_DNA"/>
</dbReference>
<gene>
    <name evidence="6" type="ordered locus">Desti_3227</name>
</gene>
<keyword evidence="4" id="KW-0411">Iron-sulfur</keyword>
<reference evidence="7" key="1">
    <citation type="submission" date="2012-06" db="EMBL/GenBank/DDBJ databases">
        <title>Complete sequence of chromosome of Desulfomonile tiedjei DSM 6799.</title>
        <authorList>
            <person name="Lucas S."/>
            <person name="Copeland A."/>
            <person name="Lapidus A."/>
            <person name="Glavina del Rio T."/>
            <person name="Dalin E."/>
            <person name="Tice H."/>
            <person name="Bruce D."/>
            <person name="Goodwin L."/>
            <person name="Pitluck S."/>
            <person name="Peters L."/>
            <person name="Ovchinnikova G."/>
            <person name="Zeytun A."/>
            <person name="Lu M."/>
            <person name="Kyrpides N."/>
            <person name="Mavromatis K."/>
            <person name="Ivanova N."/>
            <person name="Brettin T."/>
            <person name="Detter J.C."/>
            <person name="Han C."/>
            <person name="Larimer F."/>
            <person name="Land M."/>
            <person name="Hauser L."/>
            <person name="Markowitz V."/>
            <person name="Cheng J.-F."/>
            <person name="Hugenholtz P."/>
            <person name="Woyke T."/>
            <person name="Wu D."/>
            <person name="Spring S."/>
            <person name="Schroeder M."/>
            <person name="Brambilla E."/>
            <person name="Klenk H.-P."/>
            <person name="Eisen J.A."/>
        </authorList>
    </citation>
    <scope>NUCLEOTIDE SEQUENCE [LARGE SCALE GENOMIC DNA]</scope>
    <source>
        <strain evidence="7">ATCC 49306 / DSM 6799 / DCB-1</strain>
    </source>
</reference>
<dbReference type="Pfam" id="PF01568">
    <property type="entry name" value="Molydop_binding"/>
    <property type="match status" value="1"/>
</dbReference>
<sequence length="737" mass="81591">MFKKKQQTVRDFDTMRRSTCGNCPAGCGVKVFLKNGEIVDIFGDEEHPVNKGSFCPKGMLSYFHGTNPNRITQSRVRASLTQPFQEVTWGDAIRALSKRISEIASTFGKESICIHGNDSDPFDYLAGAAWFARQFGITNTPARFFPRPFGKGGIIDNMFGVPGSSLLMNSPRDWCHSKCILLYNCDLAATDPMTLGPLLDARDRGTPLLSIGSATTMTSSRASLSLRVKPGSESLALKTILHLLIRKGMIDEEFMQESTEGFTSLKSELEKVSLETAAKDCWVDIKDLERMADTIGRAYPIQVIAGSWHSRRYLSELEVFLCAALVCARGSIGIPGGGLNLLNASPFLWESWGLENSGDARTSEEEESHFDLEDILLSPKHRIGALICRGNPCARLADGKKTKAAMSEIPLIVHLSSYPNETFHRAHFSFPMSSWLEYSGLVATNNSRSVQWHHKIVEPPGECGSNLQFWTDLATSMDSGKPCPWRNEQGEVDSRKAVHFFLLNNPLTQVVSAKDLDPEINPPGGILWPCIDPSELDFEDNRLIQGNIRGKNILFRRSTNYPLSESRFPTTSGKINCAVSLIHDKSSSAEPQKALYPLMLITGTLIDSTNEFGHFVTDRGVEANGSGIKIHPQLARLIGVSKGESLTLENDNGTLTAPAWLSDDIDPRTVWCPEEIDPYQPFFAYESPRSLFDLPSSGVAPKKFAWVTAYKFQSEKEAATALIVRFVEQFQPRKSVS</sequence>
<dbReference type="PROSITE" id="PS51669">
    <property type="entry name" value="4FE4S_MOW_BIS_MGD"/>
    <property type="match status" value="1"/>
</dbReference>
<dbReference type="GO" id="GO:0043546">
    <property type="term" value="F:molybdopterin cofactor binding"/>
    <property type="evidence" value="ECO:0007669"/>
    <property type="project" value="InterPro"/>
</dbReference>
<dbReference type="Pfam" id="PF00384">
    <property type="entry name" value="Molybdopterin"/>
    <property type="match status" value="1"/>
</dbReference>
<dbReference type="GO" id="GO:0051536">
    <property type="term" value="F:iron-sulfur cluster binding"/>
    <property type="evidence" value="ECO:0007669"/>
    <property type="project" value="UniProtKB-KW"/>
</dbReference>
<evidence type="ECO:0000256" key="3">
    <source>
        <dbReference type="ARBA" id="ARBA00023004"/>
    </source>
</evidence>
<dbReference type="InterPro" id="IPR006963">
    <property type="entry name" value="Mopterin_OxRdtase_4Fe-4S_dom"/>
</dbReference>
<dbReference type="InterPro" id="IPR006657">
    <property type="entry name" value="MoPterin_dinucl-bd_dom"/>
</dbReference>
<dbReference type="Proteomes" id="UP000006055">
    <property type="component" value="Chromosome"/>
</dbReference>
<dbReference type="InterPro" id="IPR006656">
    <property type="entry name" value="Mopterin_OxRdtase"/>
</dbReference>
<comment type="similarity">
    <text evidence="1">Belongs to the prokaryotic molybdopterin-containing oxidoreductase family.</text>
</comment>
<dbReference type="eggNOG" id="COG0243">
    <property type="taxonomic scope" value="Bacteria"/>
</dbReference>
<dbReference type="InterPro" id="IPR050612">
    <property type="entry name" value="Prok_Mopterin_Oxidored"/>
</dbReference>
<evidence type="ECO:0000259" key="5">
    <source>
        <dbReference type="PROSITE" id="PS51669"/>
    </source>
</evidence>